<dbReference type="InterPro" id="IPR050662">
    <property type="entry name" value="Sec-metab_biosynth-thioest"/>
</dbReference>
<dbReference type="InterPro" id="IPR036388">
    <property type="entry name" value="WH-like_DNA-bd_sf"/>
</dbReference>
<evidence type="ECO:0000259" key="1">
    <source>
        <dbReference type="SMART" id="SM00849"/>
    </source>
</evidence>
<accession>A0ABV5JIA9</accession>
<gene>
    <name evidence="2" type="ORF">ACFFUT_15525</name>
</gene>
<dbReference type="Gene3D" id="3.60.15.10">
    <property type="entry name" value="Ribonuclease Z/Hydroxyacylglutathione hydrolase-like"/>
    <property type="match status" value="1"/>
</dbReference>
<dbReference type="RefSeq" id="WP_213889395.1">
    <property type="nucleotide sequence ID" value="NZ_JAGFNU010000006.1"/>
</dbReference>
<name>A0ABV5JIA9_9RHOB</name>
<dbReference type="Gene3D" id="1.10.10.10">
    <property type="entry name" value="Winged helix-like DNA-binding domain superfamily/Winged helix DNA-binding domain"/>
    <property type="match status" value="1"/>
</dbReference>
<dbReference type="SUPFAM" id="SSF56281">
    <property type="entry name" value="Metallo-hydrolase/oxidoreductase"/>
    <property type="match status" value="1"/>
</dbReference>
<dbReference type="PANTHER" id="PTHR23131:SF4">
    <property type="entry name" value="METALLO-BETA-LACTAMASE SUPERFAMILY POTEIN"/>
    <property type="match status" value="1"/>
</dbReference>
<dbReference type="Proteomes" id="UP001589683">
    <property type="component" value="Unassembled WGS sequence"/>
</dbReference>
<dbReference type="PANTHER" id="PTHR23131">
    <property type="entry name" value="ENDORIBONUCLEASE LACTB2"/>
    <property type="match status" value="1"/>
</dbReference>
<organism evidence="2 3">
    <name type="scientific">Pseudohalocynthiibacter aestuariivivens</name>
    <dbReference type="NCBI Taxonomy" id="1591409"/>
    <lineage>
        <taxon>Bacteria</taxon>
        <taxon>Pseudomonadati</taxon>
        <taxon>Pseudomonadota</taxon>
        <taxon>Alphaproteobacteria</taxon>
        <taxon>Rhodobacterales</taxon>
        <taxon>Paracoccaceae</taxon>
        <taxon>Pseudohalocynthiibacter</taxon>
    </lineage>
</organism>
<comment type="caution">
    <text evidence="2">The sequence shown here is derived from an EMBL/GenBank/DDBJ whole genome shotgun (WGS) entry which is preliminary data.</text>
</comment>
<dbReference type="Pfam" id="PF00753">
    <property type="entry name" value="Lactamase_B"/>
    <property type="match status" value="1"/>
</dbReference>
<protein>
    <submittedName>
        <fullName evidence="2">MBL fold metallo-hydrolase</fullName>
    </submittedName>
</protein>
<feature type="domain" description="Metallo-beta-lactamase" evidence="1">
    <location>
        <begin position="42"/>
        <end position="260"/>
    </location>
</feature>
<reference evidence="2 3" key="1">
    <citation type="submission" date="2024-09" db="EMBL/GenBank/DDBJ databases">
        <authorList>
            <person name="Sun Q."/>
            <person name="Mori K."/>
        </authorList>
    </citation>
    <scope>NUCLEOTIDE SEQUENCE [LARGE SCALE GENOMIC DNA]</scope>
    <source>
        <strain evidence="2 3">CECT 8726</strain>
    </source>
</reference>
<dbReference type="InterPro" id="IPR001279">
    <property type="entry name" value="Metallo-B-lactamas"/>
</dbReference>
<sequence length="348" mass="38853">MMDGAETPLRYPHTSPPVEGDAVEVADGVLWMRLPLPMKLDHVNVYALDEGESWTVIDTGFDSRRTRAVWEKLLAGPLGGKPVSRVIVTHHHPDHVGLAGWFQAAQGAELWTTRTAWLFARMLMLDEQAVPTEETLNFWRSCGMDADVLENRATERPFNFADIVAPMPLGFNRIKQGDVMRIGGRDWDVHIGNGHAPEHATFWSRDDNLVISGDQIIASISPNVGVYATEPGADPLADWLEACERLQTLARPDHLVLAGHNLPFTGLPTRMRQLIDNHHGALNRLMAHLETPRTAGECFAPLFKREIGEGEYGLALVEAKAHVSHLYQLDKIARRRREDGAWLYYVGG</sequence>
<dbReference type="InterPro" id="IPR036866">
    <property type="entry name" value="RibonucZ/Hydroxyglut_hydro"/>
</dbReference>
<proteinExistence type="predicted"/>
<dbReference type="EMBL" id="JBHMEA010000048">
    <property type="protein sequence ID" value="MFB9233201.1"/>
    <property type="molecule type" value="Genomic_DNA"/>
</dbReference>
<keyword evidence="3" id="KW-1185">Reference proteome</keyword>
<dbReference type="SMART" id="SM00849">
    <property type="entry name" value="Lactamase_B"/>
    <property type="match status" value="1"/>
</dbReference>
<evidence type="ECO:0000313" key="2">
    <source>
        <dbReference type="EMBL" id="MFB9233201.1"/>
    </source>
</evidence>
<evidence type="ECO:0000313" key="3">
    <source>
        <dbReference type="Proteomes" id="UP001589683"/>
    </source>
</evidence>